<dbReference type="OrthoDB" id="63201at2"/>
<comment type="caution">
    <text evidence="3">The sequence shown here is derived from an EMBL/GenBank/DDBJ whole genome shotgun (WGS) entry which is preliminary data.</text>
</comment>
<dbReference type="PANTHER" id="PTHR43140">
    <property type="entry name" value="TYPE-1 RESTRICTION ENZYME ECOKI SPECIFICITY PROTEIN"/>
    <property type="match status" value="1"/>
</dbReference>
<dbReference type="GO" id="GO:0003677">
    <property type="term" value="F:DNA binding"/>
    <property type="evidence" value="ECO:0007669"/>
    <property type="project" value="UniProtKB-KW"/>
</dbReference>
<name>A0A401ZY94_9CHLR</name>
<gene>
    <name evidence="3" type="ORF">KTT_16780</name>
</gene>
<dbReference type="PANTHER" id="PTHR43140:SF1">
    <property type="entry name" value="TYPE I RESTRICTION ENZYME ECOKI SPECIFICITY SUBUNIT"/>
    <property type="match status" value="1"/>
</dbReference>
<dbReference type="InterPro" id="IPR044946">
    <property type="entry name" value="Restrct_endonuc_typeI_TRD_sf"/>
</dbReference>
<evidence type="ECO:0000256" key="2">
    <source>
        <dbReference type="ARBA" id="ARBA00023125"/>
    </source>
</evidence>
<dbReference type="Proteomes" id="UP000287352">
    <property type="component" value="Unassembled WGS sequence"/>
</dbReference>
<keyword evidence="2" id="KW-0238">DNA-binding</keyword>
<dbReference type="AlphaFoldDB" id="A0A401ZY94"/>
<dbReference type="EMBL" id="BIFR01000001">
    <property type="protein sequence ID" value="GCE11819.1"/>
    <property type="molecule type" value="Genomic_DNA"/>
</dbReference>
<dbReference type="Gene3D" id="3.90.220.20">
    <property type="entry name" value="DNA methylase specificity domains"/>
    <property type="match status" value="1"/>
</dbReference>
<evidence type="ECO:0000256" key="1">
    <source>
        <dbReference type="ARBA" id="ARBA00022747"/>
    </source>
</evidence>
<organism evidence="3 4">
    <name type="scientific">Tengunoibacter tsumagoiensis</name>
    <dbReference type="NCBI Taxonomy" id="2014871"/>
    <lineage>
        <taxon>Bacteria</taxon>
        <taxon>Bacillati</taxon>
        <taxon>Chloroflexota</taxon>
        <taxon>Ktedonobacteria</taxon>
        <taxon>Ktedonobacterales</taxon>
        <taxon>Dictyobacteraceae</taxon>
        <taxon>Tengunoibacter</taxon>
    </lineage>
</organism>
<keyword evidence="1" id="KW-0680">Restriction system</keyword>
<dbReference type="RefSeq" id="WP_126579492.1">
    <property type="nucleotide sequence ID" value="NZ_BIFR01000001.1"/>
</dbReference>
<accession>A0A401ZY94</accession>
<reference evidence="4" key="1">
    <citation type="submission" date="2018-12" db="EMBL/GenBank/DDBJ databases">
        <title>Tengunoibacter tsumagoiensis gen. nov., sp. nov., Dictyobacter kobayashii sp. nov., D. alpinus sp. nov., and D. joshuensis sp. nov. and description of Dictyobacteraceae fam. nov. within the order Ktedonobacterales isolated from Tengu-no-mugimeshi.</title>
        <authorList>
            <person name="Wang C.M."/>
            <person name="Zheng Y."/>
            <person name="Sakai Y."/>
            <person name="Toyoda A."/>
            <person name="Minakuchi Y."/>
            <person name="Abe K."/>
            <person name="Yokota A."/>
            <person name="Yabe S."/>
        </authorList>
    </citation>
    <scope>NUCLEOTIDE SEQUENCE [LARGE SCALE GENOMIC DNA]</scope>
    <source>
        <strain evidence="4">Uno3</strain>
    </source>
</reference>
<dbReference type="SUPFAM" id="SSF116734">
    <property type="entry name" value="DNA methylase specificity domain"/>
    <property type="match status" value="1"/>
</dbReference>
<protein>
    <submittedName>
        <fullName evidence="3">Uncharacterized protein</fullName>
    </submittedName>
</protein>
<dbReference type="GO" id="GO:0009307">
    <property type="term" value="P:DNA restriction-modification system"/>
    <property type="evidence" value="ECO:0007669"/>
    <property type="project" value="UniProtKB-KW"/>
</dbReference>
<sequence>MDIFSVAQEENVKVRSLKAVRVEGNIQIEKSISDIVRDLRKVEESINMIFTEESSELNKHSQSTGLENVLNEDIEWKFLFLKDIVKRLEYSRSIKANKIPAAEGNWGILKTSAISKGIFNPKENKEIINHEPINNHYEVRNEDLLFNRANSEEIIGASVLVRNTPPHLIISDKIWRVIFKAEYTNACYLYLVLNTPTIRAQLRSHAHGILSMRNITQHNFLNLYIPLPLITTQEALKEKFNKFWDVAFKYQQALPPSNNFLFLLLENLFEGKITMQWWNENSKGEV</sequence>
<keyword evidence="4" id="KW-1185">Reference proteome</keyword>
<proteinExistence type="predicted"/>
<evidence type="ECO:0000313" key="3">
    <source>
        <dbReference type="EMBL" id="GCE11819.1"/>
    </source>
</evidence>
<dbReference type="InterPro" id="IPR051212">
    <property type="entry name" value="Type-I_RE_S_subunit"/>
</dbReference>
<evidence type="ECO:0000313" key="4">
    <source>
        <dbReference type="Proteomes" id="UP000287352"/>
    </source>
</evidence>